<evidence type="ECO:0000256" key="1">
    <source>
        <dbReference type="ARBA" id="ARBA00022723"/>
    </source>
</evidence>
<dbReference type="PROSITE" id="PS50089">
    <property type="entry name" value="ZF_RING_2"/>
    <property type="match status" value="1"/>
</dbReference>
<evidence type="ECO:0000256" key="4">
    <source>
        <dbReference type="PROSITE-ProRule" id="PRU00024"/>
    </source>
</evidence>
<evidence type="ECO:0000313" key="9">
    <source>
        <dbReference type="Proteomes" id="UP000531559"/>
    </source>
</evidence>
<dbReference type="Pfam" id="PF00622">
    <property type="entry name" value="SPRY"/>
    <property type="match status" value="1"/>
</dbReference>
<feature type="domain" description="RING-type" evidence="5">
    <location>
        <begin position="29"/>
        <end position="70"/>
    </location>
</feature>
<feature type="domain" description="B box-type" evidence="6">
    <location>
        <begin position="102"/>
        <end position="143"/>
    </location>
</feature>
<dbReference type="FunFam" id="2.60.120.920:FF:000004">
    <property type="entry name" value="Butyrophilin subfamily 1 member A1"/>
    <property type="match status" value="1"/>
</dbReference>
<evidence type="ECO:0000313" key="8">
    <source>
        <dbReference type="EMBL" id="NXA55244.1"/>
    </source>
</evidence>
<gene>
    <name evidence="8" type="primary">Trim39_1</name>
    <name evidence="8" type="ORF">NOTJUL_R14282</name>
</gene>
<dbReference type="Gene3D" id="2.60.120.920">
    <property type="match status" value="1"/>
</dbReference>
<dbReference type="GO" id="GO:0008270">
    <property type="term" value="F:zinc ion binding"/>
    <property type="evidence" value="ECO:0007669"/>
    <property type="project" value="UniProtKB-KW"/>
</dbReference>
<dbReference type="SUPFAM" id="SSF49899">
    <property type="entry name" value="Concanavalin A-like lectins/glucanases"/>
    <property type="match status" value="1"/>
</dbReference>
<dbReference type="InterPro" id="IPR001870">
    <property type="entry name" value="B30.2/SPRY"/>
</dbReference>
<dbReference type="InterPro" id="IPR003877">
    <property type="entry name" value="SPRY_dom"/>
</dbReference>
<evidence type="ECO:0000256" key="3">
    <source>
        <dbReference type="ARBA" id="ARBA00022833"/>
    </source>
</evidence>
<dbReference type="InterPro" id="IPR043136">
    <property type="entry name" value="B30.2/SPRY_sf"/>
</dbReference>
<dbReference type="InterPro" id="IPR001841">
    <property type="entry name" value="Znf_RING"/>
</dbReference>
<dbReference type="PANTHER" id="PTHR24103">
    <property type="entry name" value="E3 UBIQUITIN-PROTEIN LIGASE TRIM"/>
    <property type="match status" value="1"/>
</dbReference>
<dbReference type="Pfam" id="PF15227">
    <property type="entry name" value="zf-C3HC4_4"/>
    <property type="match status" value="1"/>
</dbReference>
<keyword evidence="2 4" id="KW-0863">Zinc-finger</keyword>
<dbReference type="Proteomes" id="UP000531559">
    <property type="component" value="Unassembled WGS sequence"/>
</dbReference>
<evidence type="ECO:0000259" key="5">
    <source>
        <dbReference type="PROSITE" id="PS50089"/>
    </source>
</evidence>
<proteinExistence type="predicted"/>
<dbReference type="PRINTS" id="PR01407">
    <property type="entry name" value="BUTYPHLNCDUF"/>
</dbReference>
<keyword evidence="9" id="KW-1185">Reference proteome</keyword>
<evidence type="ECO:0000256" key="2">
    <source>
        <dbReference type="ARBA" id="ARBA00022771"/>
    </source>
</evidence>
<dbReference type="InterPro" id="IPR013320">
    <property type="entry name" value="ConA-like_dom_sf"/>
</dbReference>
<dbReference type="InterPro" id="IPR000315">
    <property type="entry name" value="Znf_B-box"/>
</dbReference>
<keyword evidence="3" id="KW-0862">Zinc</keyword>
<reference evidence="8 9" key="1">
    <citation type="submission" date="2019-09" db="EMBL/GenBank/DDBJ databases">
        <title>Bird 10,000 Genomes (B10K) Project - Family phase.</title>
        <authorList>
            <person name="Zhang G."/>
        </authorList>
    </citation>
    <scope>NUCLEOTIDE SEQUENCE [LARGE SCALE GENOMIC DNA]</scope>
    <source>
        <strain evidence="8">B10K-MSB-01</strain>
    </source>
</reference>
<dbReference type="OrthoDB" id="128536at2759"/>
<dbReference type="SMART" id="SM00336">
    <property type="entry name" value="BBOX"/>
    <property type="match status" value="1"/>
</dbReference>
<dbReference type="Pfam" id="PF13765">
    <property type="entry name" value="PRY"/>
    <property type="match status" value="1"/>
</dbReference>
<dbReference type="GO" id="GO:0016874">
    <property type="term" value="F:ligase activity"/>
    <property type="evidence" value="ECO:0007669"/>
    <property type="project" value="UniProtKB-KW"/>
</dbReference>
<dbReference type="Gene3D" id="3.30.160.60">
    <property type="entry name" value="Classic Zinc Finger"/>
    <property type="match status" value="1"/>
</dbReference>
<organism evidence="8 9">
    <name type="scientific">Nothocercus julius</name>
    <dbReference type="NCBI Taxonomy" id="2585813"/>
    <lineage>
        <taxon>Eukaryota</taxon>
        <taxon>Metazoa</taxon>
        <taxon>Chordata</taxon>
        <taxon>Craniata</taxon>
        <taxon>Vertebrata</taxon>
        <taxon>Euteleostomi</taxon>
        <taxon>Archelosauria</taxon>
        <taxon>Archosauria</taxon>
        <taxon>Dinosauria</taxon>
        <taxon>Saurischia</taxon>
        <taxon>Theropoda</taxon>
        <taxon>Coelurosauria</taxon>
        <taxon>Aves</taxon>
        <taxon>Palaeognathae</taxon>
        <taxon>Tinamiformes</taxon>
        <taxon>Tinamidae</taxon>
        <taxon>Nothocercus</taxon>
    </lineage>
</organism>
<evidence type="ECO:0000259" key="6">
    <source>
        <dbReference type="PROSITE" id="PS50119"/>
    </source>
</evidence>
<evidence type="ECO:0000259" key="7">
    <source>
        <dbReference type="PROSITE" id="PS50188"/>
    </source>
</evidence>
<feature type="domain" description="B30.2/SPRY" evidence="7">
    <location>
        <begin position="322"/>
        <end position="518"/>
    </location>
</feature>
<dbReference type="InterPro" id="IPR013083">
    <property type="entry name" value="Znf_RING/FYVE/PHD"/>
</dbReference>
<dbReference type="InterPro" id="IPR006574">
    <property type="entry name" value="PRY"/>
</dbReference>
<accession>A0A7K7WPP0</accession>
<dbReference type="InterPro" id="IPR017907">
    <property type="entry name" value="Znf_RING_CS"/>
</dbReference>
<dbReference type="PROSITE" id="PS50188">
    <property type="entry name" value="B302_SPRY"/>
    <property type="match status" value="1"/>
</dbReference>
<dbReference type="Pfam" id="PF00643">
    <property type="entry name" value="zf-B_box"/>
    <property type="match status" value="1"/>
</dbReference>
<dbReference type="SMART" id="SM00184">
    <property type="entry name" value="RING"/>
    <property type="match status" value="1"/>
</dbReference>
<dbReference type="SMART" id="SM00589">
    <property type="entry name" value="PRY"/>
    <property type="match status" value="1"/>
</dbReference>
<dbReference type="Gene3D" id="3.30.40.10">
    <property type="entry name" value="Zinc/RING finger domain, C3HC4 (zinc finger)"/>
    <property type="match status" value="1"/>
</dbReference>
<keyword evidence="1" id="KW-0479">Metal-binding</keyword>
<dbReference type="SMART" id="SM00449">
    <property type="entry name" value="SPRY"/>
    <property type="match status" value="1"/>
</dbReference>
<protein>
    <submittedName>
        <fullName evidence="8">TRI39 ligase</fullName>
    </submittedName>
</protein>
<dbReference type="AlphaFoldDB" id="A0A7K7WPP0"/>
<keyword evidence="8" id="KW-0436">Ligase</keyword>
<comment type="caution">
    <text evidence="8">The sequence shown here is derived from an EMBL/GenBank/DDBJ whole genome shotgun (WGS) entry which is preliminary data.</text>
</comment>
<name>A0A7K7WPP0_9AVES</name>
<dbReference type="PROSITE" id="PS50119">
    <property type="entry name" value="ZF_BBOX"/>
    <property type="match status" value="1"/>
</dbReference>
<dbReference type="InterPro" id="IPR050143">
    <property type="entry name" value="TRIM/RBCC"/>
</dbReference>
<dbReference type="PROSITE" id="PS00518">
    <property type="entry name" value="ZF_RING_1"/>
    <property type="match status" value="1"/>
</dbReference>
<feature type="non-terminal residue" evidence="8">
    <location>
        <position position="1"/>
    </location>
</feature>
<dbReference type="SUPFAM" id="SSF57845">
    <property type="entry name" value="B-box zinc-binding domain"/>
    <property type="match status" value="1"/>
</dbReference>
<dbReference type="EMBL" id="VZSV01000274">
    <property type="protein sequence ID" value="NXA55244.1"/>
    <property type="molecule type" value="Genomic_DNA"/>
</dbReference>
<dbReference type="SUPFAM" id="SSF57850">
    <property type="entry name" value="RING/U-box"/>
    <property type="match status" value="1"/>
</dbReference>
<feature type="non-terminal residue" evidence="8">
    <location>
        <position position="518"/>
    </location>
</feature>
<dbReference type="InterPro" id="IPR003879">
    <property type="entry name" value="Butyrophylin_SPRY"/>
</dbReference>
<sequence>SPDICVHPKAQPSMASLSHLEVLNIDTTCAICLDYLQDPVMIPCGHSFCRACITQYWKPVVKDFSCPTCRHVCVQQIMYPNRQLASIVETARQLPFVKQKMQNEKICYKHHEVINLFCKEDQEAMCVVCAVSHGHLYHTVGPLDEVLKNYKDKIQACLEDLGRKAKDLKEHLSMEEKKPKELRELVRNCHKRITCDFEELRSFLEQEKDQQLHCLRAEETEILGRLKTTRVHLSEQCCSLNTLIVDMERCLESRAGMLKVCMMGLFYHQCVDCIFQRSSCYSCVFWVLKLYLTFLEVATNLYEAFKNLELPSVSIELKRSMAYFPRPLFHLKKMLKKYTGDVTLDPQTAHPNLVLSENLKSVYFIDIPQELPHSSRRFTTYPCVLASSAYSSGRHYWEVEVGNKTHWALGVCYESASSNVQDPKQEMGYWRVRLWNEQYVAMTTPFTPLLLNVKPKRVGIFLDYEAGKVSFYNMTNCSHIYTFDVIFAEAVCPLFYPGICIGDINADPLSICEPSDWC</sequence>